<keyword evidence="5" id="KW-1185">Reference proteome</keyword>
<dbReference type="OrthoDB" id="9810734at2"/>
<dbReference type="PROSITE" id="PS00061">
    <property type="entry name" value="ADH_SHORT"/>
    <property type="match status" value="1"/>
</dbReference>
<dbReference type="EC" id="1.1.1.-" evidence="4"/>
<evidence type="ECO:0000313" key="4">
    <source>
        <dbReference type="EMBL" id="KTD36307.1"/>
    </source>
</evidence>
<dbReference type="Pfam" id="PF00106">
    <property type="entry name" value="adh_short"/>
    <property type="match status" value="1"/>
</dbReference>
<dbReference type="FunFam" id="3.40.50.720:FF:000047">
    <property type="entry name" value="NADP-dependent L-serine/L-allo-threonine dehydrogenase"/>
    <property type="match status" value="1"/>
</dbReference>
<dbReference type="PANTHER" id="PTHR42901:SF1">
    <property type="entry name" value="ALCOHOL DEHYDROGENASE"/>
    <property type="match status" value="1"/>
</dbReference>
<dbReference type="InterPro" id="IPR002347">
    <property type="entry name" value="SDR_fam"/>
</dbReference>
<evidence type="ECO:0000313" key="5">
    <source>
        <dbReference type="Proteomes" id="UP000054725"/>
    </source>
</evidence>
<dbReference type="Gene3D" id="3.40.50.720">
    <property type="entry name" value="NAD(P)-binding Rossmann-like Domain"/>
    <property type="match status" value="1"/>
</dbReference>
<comment type="caution">
    <text evidence="4">The sequence shown here is derived from an EMBL/GenBank/DDBJ whole genome shotgun (WGS) entry which is preliminary data.</text>
</comment>
<dbReference type="PRINTS" id="PR00081">
    <property type="entry name" value="GDHRDH"/>
</dbReference>
<organism evidence="4 5">
    <name type="scientific">Legionella nautarum</name>
    <dbReference type="NCBI Taxonomy" id="45070"/>
    <lineage>
        <taxon>Bacteria</taxon>
        <taxon>Pseudomonadati</taxon>
        <taxon>Pseudomonadota</taxon>
        <taxon>Gammaproteobacteria</taxon>
        <taxon>Legionellales</taxon>
        <taxon>Legionellaceae</taxon>
        <taxon>Legionella</taxon>
    </lineage>
</organism>
<keyword evidence="2 4" id="KW-0560">Oxidoreductase</keyword>
<dbReference type="GO" id="GO:0016616">
    <property type="term" value="F:oxidoreductase activity, acting on the CH-OH group of donors, NAD or NADP as acceptor"/>
    <property type="evidence" value="ECO:0007669"/>
    <property type="project" value="UniProtKB-ARBA"/>
</dbReference>
<evidence type="ECO:0000256" key="2">
    <source>
        <dbReference type="ARBA" id="ARBA00023002"/>
    </source>
</evidence>
<reference evidence="4 5" key="1">
    <citation type="submission" date="2015-11" db="EMBL/GenBank/DDBJ databases">
        <title>Genomic analysis of 38 Legionella species identifies large and diverse effector repertoires.</title>
        <authorList>
            <person name="Burstein D."/>
            <person name="Amaro F."/>
            <person name="Zusman T."/>
            <person name="Lifshitz Z."/>
            <person name="Cohen O."/>
            <person name="Gilbert J.A."/>
            <person name="Pupko T."/>
            <person name="Shuman H.A."/>
            <person name="Segal G."/>
        </authorList>
    </citation>
    <scope>NUCLEOTIDE SEQUENCE [LARGE SCALE GENOMIC DNA]</scope>
    <source>
        <strain evidence="4 5">ATCC 49506</strain>
    </source>
</reference>
<gene>
    <name evidence="4" type="primary">ydfG</name>
    <name evidence="4" type="ORF">Lnau_1291</name>
</gene>
<dbReference type="SUPFAM" id="SSF51735">
    <property type="entry name" value="NAD(P)-binding Rossmann-fold domains"/>
    <property type="match status" value="1"/>
</dbReference>
<evidence type="ECO:0000256" key="3">
    <source>
        <dbReference type="RuleBase" id="RU000363"/>
    </source>
</evidence>
<dbReference type="PRINTS" id="PR00080">
    <property type="entry name" value="SDRFAMILY"/>
</dbReference>
<sequence length="260" mass="28533">MVNLQNKIVLITGASSGIGHACARLFAKNGAKLILCARRQERIEQLAQDLETMHKTECLVITLDVQDKSKVESTLSTLPAEWQAVSVLINNAGLALSSDPIQQGSIANWEVMIDTNIKGLLYVTRNILPGMLTRQEGHIINIGSIAGQECYPNGNVYCATKHAVRAISKSMRMDLLGSPIRVTEIAPGAVETEFSEVRWNDKDKAKAFYQDFNPLFAEDIADAAYYCATRPQHVDIAELTIMPTAQPSATSIYRAGKKLQ</sequence>
<comment type="similarity">
    <text evidence="1 3">Belongs to the short-chain dehydrogenases/reductases (SDR) family.</text>
</comment>
<accession>A0A0W0WVG9</accession>
<dbReference type="STRING" id="45070.Lnau_1291"/>
<evidence type="ECO:0000256" key="1">
    <source>
        <dbReference type="ARBA" id="ARBA00006484"/>
    </source>
</evidence>
<dbReference type="InterPro" id="IPR036291">
    <property type="entry name" value="NAD(P)-bd_dom_sf"/>
</dbReference>
<dbReference type="PATRIC" id="fig|45070.6.peg.1357"/>
<dbReference type="InterPro" id="IPR020904">
    <property type="entry name" value="Sc_DH/Rdtase_CS"/>
</dbReference>
<dbReference type="PANTHER" id="PTHR42901">
    <property type="entry name" value="ALCOHOL DEHYDROGENASE"/>
    <property type="match status" value="1"/>
</dbReference>
<proteinExistence type="inferred from homology"/>
<name>A0A0W0WVG9_9GAMM</name>
<dbReference type="EMBL" id="LNYO01000013">
    <property type="protein sequence ID" value="KTD36307.1"/>
    <property type="molecule type" value="Genomic_DNA"/>
</dbReference>
<dbReference type="Proteomes" id="UP000054725">
    <property type="component" value="Unassembled WGS sequence"/>
</dbReference>
<protein>
    <submittedName>
        <fullName evidence="4">NADP-dependent L-serine/L-allo-threonine dehydrogenase ydfG</fullName>
        <ecNumber evidence="4">1.1.1.-</ecNumber>
    </submittedName>
</protein>
<dbReference type="RefSeq" id="WP_058504318.1">
    <property type="nucleotide sequence ID" value="NZ_CAAAIF010000001.1"/>
</dbReference>
<dbReference type="AlphaFoldDB" id="A0A0W0WVG9"/>